<keyword evidence="10" id="KW-1185">Reference proteome</keyword>
<evidence type="ECO:0000313" key="10">
    <source>
        <dbReference type="Proteomes" id="UP000238479"/>
    </source>
</evidence>
<feature type="region of interest" description="Disordered" evidence="8">
    <location>
        <begin position="563"/>
        <end position="587"/>
    </location>
</feature>
<gene>
    <name evidence="9" type="ORF">RchiOBHm_Chr5g0012961</name>
</gene>
<feature type="compositionally biased region" description="Low complexity" evidence="8">
    <location>
        <begin position="786"/>
        <end position="803"/>
    </location>
</feature>
<dbReference type="EMBL" id="PDCK01000043">
    <property type="protein sequence ID" value="PRQ29351.1"/>
    <property type="molecule type" value="Genomic_DNA"/>
</dbReference>
<dbReference type="Gramene" id="PRQ29351">
    <property type="protein sequence ID" value="PRQ29351"/>
    <property type="gene ID" value="RchiOBHm_Chr5g0012961"/>
</dbReference>
<keyword evidence="7" id="KW-0175">Coiled coil</keyword>
<dbReference type="Pfam" id="PF23240">
    <property type="entry name" value="HAT_PRP39_N"/>
    <property type="match status" value="1"/>
</dbReference>
<evidence type="ECO:0000256" key="7">
    <source>
        <dbReference type="SAM" id="Coils"/>
    </source>
</evidence>
<feature type="compositionally biased region" description="Low complexity" evidence="8">
    <location>
        <begin position="930"/>
        <end position="949"/>
    </location>
</feature>
<dbReference type="PANTHER" id="PTHR17204:SF26">
    <property type="entry name" value="PRE-MRNA-PROCESSING FACTOR 39-2"/>
    <property type="match status" value="1"/>
</dbReference>
<keyword evidence="4" id="KW-0508">mRNA splicing</keyword>
<evidence type="ECO:0000256" key="6">
    <source>
        <dbReference type="ARBA" id="ARBA00038019"/>
    </source>
</evidence>
<feature type="region of interest" description="Disordered" evidence="8">
    <location>
        <begin position="892"/>
        <end position="979"/>
    </location>
</feature>
<evidence type="ECO:0000256" key="1">
    <source>
        <dbReference type="ARBA" id="ARBA00004123"/>
    </source>
</evidence>
<comment type="caution">
    <text evidence="9">The sequence shown here is derived from an EMBL/GenBank/DDBJ whole genome shotgun (WGS) entry which is preliminary data.</text>
</comment>
<dbReference type="Gene3D" id="1.25.40.10">
    <property type="entry name" value="Tetratricopeptide repeat domain"/>
    <property type="match status" value="2"/>
</dbReference>
<feature type="coiled-coil region" evidence="7">
    <location>
        <begin position="1102"/>
        <end position="1129"/>
    </location>
</feature>
<dbReference type="InterPro" id="IPR011990">
    <property type="entry name" value="TPR-like_helical_dom_sf"/>
</dbReference>
<comment type="subcellular location">
    <subcellularLocation>
        <location evidence="1">Nucleus</location>
    </subcellularLocation>
</comment>
<proteinExistence type="inferred from homology"/>
<dbReference type="AlphaFoldDB" id="A0A2P6Q5A2"/>
<dbReference type="GO" id="GO:0000395">
    <property type="term" value="P:mRNA 5'-splice site recognition"/>
    <property type="evidence" value="ECO:0007669"/>
    <property type="project" value="TreeGrafter"/>
</dbReference>
<protein>
    <submittedName>
        <fullName evidence="9">Putative tetratricopeptide-like helical domain-containing protein</fullName>
    </submittedName>
</protein>
<dbReference type="SMART" id="SM00386">
    <property type="entry name" value="HAT"/>
    <property type="match status" value="4"/>
</dbReference>
<evidence type="ECO:0000313" key="9">
    <source>
        <dbReference type="EMBL" id="PRQ29351.1"/>
    </source>
</evidence>
<dbReference type="FunFam" id="1.25.40.10:FF:000159">
    <property type="entry name" value="Tetratricopeptide repeat (TPR)-like superfamily protein"/>
    <property type="match status" value="1"/>
</dbReference>
<dbReference type="STRING" id="74649.A0A2P6Q5A2"/>
<sequence>MSLSCNSVPEAEPMEPETPDEIRRASLDFDHWTSLISQIENSHPDDVEKICSVYDSFLAEFPLCHGYWRRYAEHKMRLCSIDKVVEVFERALQAATYCVPLWVDYCVFSMSFFEDPSDIRRLFKRGMSFVRKDYGCYTLWDKYIEFEYSQQEWSSLALIYIQALRFPTKKLHIYYASLKKLATLFEEEMKSQSNSTVDLQSEALFDGEVPRFFGDDEISLVVKDLLDPAIGSGRSKALQRYICIGKQLYHEACQLDEKIGTFEINIRRSYFHVKELDAGQLENWHRYLDYVEMQGDFDWAVKLYERCLIPCANYPEFWMRYVDFVEINGGREIANYSLDRATQIFVKRVSVIHLLNAKFKEQIGDVLGARAALLQFNAESDTHFVKNVILKANMEKRLGNFTAASTIFREALAMAAEKKQSHTLPILYVHFSRLTFMMTDSANAARDVLIDGIKQLPHCKVLLEELIKFAMMNGGKQHINVIDSVVTRAISQESGVCNGLNAKDAEDISSLFLEFVDLCGTIHEVRKVWTQHVRLFPSSIRPSSLGQQSAFNVYDQQATFTKSLKLPREKEETSAAMTQQPSRDCTSDSMIELPLHDEEMLLPENHTKECGQDPAYQLSDQTLPSKQFENLQERLQLTSPEVSKEQSPANAPEANISSTVVEVNLVSQEVSDKAPENAPVAEVKQVSREVSEEATENTHVAEVKKVSWEVSEEPTENILVVEEKKVSQEVSEEPRENIPKPKMSSVELGFQVAEGNDSIESSQENTMGSNVDRECDYKSEQDPKPLSLESLSLNSEENTNLDLVSSTSPKSEASPETCTSNGKKLESDCNSDQGSYMHSPRNDRSLESAGNELVNAMPIPVFSQPPANSYGDWSQINRSDKVGKDSKLGFRMQLQKSHPQQHVPPKKYPRTEAGHPMPASQGHPSILTPSQNQQIQQGSQQAQHHNQYQVASGHANIAAPNSGPIPNVQAANDASSSQSLLPVQPVAPQMPQSSVSGNGQYAMQNPQAYNQMWQYYYYQQQQSLLQPQQHHPQQQQQLLLQQYQQQQQLQQYYVQMQQQQLLFQQQQQFQPTQQQLPLQQQQQLPLQQQQQSQVLKQLPLQEQQQFQQLQQQLQQFQQLQQQLPVQQQQQFPSQQQYNPQLQLQQQHPFYVHKHQLPLQQQSHLQEQHQINQSSIQQNYSHHQDQAQNSDIHGGTVISSLSPHSPVEPPQK</sequence>
<dbReference type="PANTHER" id="PTHR17204">
    <property type="entry name" value="PRE-MRNA PROCESSING PROTEIN PRP39-RELATED"/>
    <property type="match status" value="1"/>
</dbReference>
<dbReference type="GO" id="GO:0005685">
    <property type="term" value="C:U1 snRNP"/>
    <property type="evidence" value="ECO:0007669"/>
    <property type="project" value="TreeGrafter"/>
</dbReference>
<dbReference type="Pfam" id="PF23241">
    <property type="entry name" value="HAT_PRP39_C"/>
    <property type="match status" value="1"/>
</dbReference>
<dbReference type="InterPro" id="IPR003107">
    <property type="entry name" value="HAT"/>
</dbReference>
<evidence type="ECO:0000256" key="3">
    <source>
        <dbReference type="ARBA" id="ARBA00022737"/>
    </source>
</evidence>
<dbReference type="OrthoDB" id="10265668at2759"/>
<comment type="similarity">
    <text evidence="6">Belongs to the PRP39 family.</text>
</comment>
<evidence type="ECO:0000256" key="5">
    <source>
        <dbReference type="ARBA" id="ARBA00023242"/>
    </source>
</evidence>
<feature type="compositionally biased region" description="Polar residues" evidence="8">
    <location>
        <begin position="804"/>
        <end position="836"/>
    </location>
</feature>
<dbReference type="SUPFAM" id="SSF48452">
    <property type="entry name" value="TPR-like"/>
    <property type="match status" value="2"/>
</dbReference>
<organism evidence="9 10">
    <name type="scientific">Rosa chinensis</name>
    <name type="common">China rose</name>
    <dbReference type="NCBI Taxonomy" id="74649"/>
    <lineage>
        <taxon>Eukaryota</taxon>
        <taxon>Viridiplantae</taxon>
        <taxon>Streptophyta</taxon>
        <taxon>Embryophyta</taxon>
        <taxon>Tracheophyta</taxon>
        <taxon>Spermatophyta</taxon>
        <taxon>Magnoliopsida</taxon>
        <taxon>eudicotyledons</taxon>
        <taxon>Gunneridae</taxon>
        <taxon>Pentapetalae</taxon>
        <taxon>rosids</taxon>
        <taxon>fabids</taxon>
        <taxon>Rosales</taxon>
        <taxon>Rosaceae</taxon>
        <taxon>Rosoideae</taxon>
        <taxon>Rosoideae incertae sedis</taxon>
        <taxon>Rosa</taxon>
    </lineage>
</organism>
<dbReference type="GO" id="GO:0030627">
    <property type="term" value="F:pre-mRNA 5'-splice site binding"/>
    <property type="evidence" value="ECO:0007669"/>
    <property type="project" value="TreeGrafter"/>
</dbReference>
<keyword evidence="2" id="KW-0507">mRNA processing</keyword>
<dbReference type="GO" id="GO:0071004">
    <property type="term" value="C:U2-type prespliceosome"/>
    <property type="evidence" value="ECO:0007669"/>
    <property type="project" value="TreeGrafter"/>
</dbReference>
<feature type="region of interest" description="Disordered" evidence="8">
    <location>
        <begin position="724"/>
        <end position="851"/>
    </location>
</feature>
<keyword evidence="5" id="KW-0539">Nucleus</keyword>
<feature type="compositionally biased region" description="Polar residues" evidence="8">
    <location>
        <begin position="969"/>
        <end position="979"/>
    </location>
</feature>
<feature type="compositionally biased region" description="Basic and acidic residues" evidence="8">
    <location>
        <begin position="724"/>
        <end position="739"/>
    </location>
</feature>
<evidence type="ECO:0000256" key="4">
    <source>
        <dbReference type="ARBA" id="ARBA00023187"/>
    </source>
</evidence>
<feature type="compositionally biased region" description="Polar residues" evidence="8">
    <location>
        <begin position="575"/>
        <end position="587"/>
    </location>
</feature>
<accession>A0A2P6Q5A2</accession>
<dbReference type="InterPro" id="IPR059164">
    <property type="entry name" value="HAT_PRP39_C"/>
</dbReference>
<feature type="compositionally biased region" description="Low complexity" evidence="8">
    <location>
        <begin position="1158"/>
        <end position="1180"/>
    </location>
</feature>
<dbReference type="FunFam" id="1.25.40.10:FF:000064">
    <property type="entry name" value="Putative pre-mrna-processing factor 39"/>
    <property type="match status" value="1"/>
</dbReference>
<feature type="compositionally biased region" description="Basic and acidic residues" evidence="8">
    <location>
        <begin position="771"/>
        <end position="783"/>
    </location>
</feature>
<feature type="region of interest" description="Disordered" evidence="8">
    <location>
        <begin position="1158"/>
        <end position="1211"/>
    </location>
</feature>
<dbReference type="OMA" id="KQAPCKA"/>
<reference evidence="9 10" key="1">
    <citation type="journal article" date="2018" name="Nat. Genet.">
        <title>The Rosa genome provides new insights in the design of modern roses.</title>
        <authorList>
            <person name="Bendahmane M."/>
        </authorList>
    </citation>
    <scope>NUCLEOTIDE SEQUENCE [LARGE SCALE GENOMIC DNA]</scope>
    <source>
        <strain evidence="10">cv. Old Blush</strain>
    </source>
</reference>
<evidence type="ECO:0000256" key="8">
    <source>
        <dbReference type="SAM" id="MobiDB-lite"/>
    </source>
</evidence>
<dbReference type="Proteomes" id="UP000238479">
    <property type="component" value="Chromosome 5"/>
</dbReference>
<name>A0A2P6Q5A2_ROSCH</name>
<evidence type="ECO:0000256" key="2">
    <source>
        <dbReference type="ARBA" id="ARBA00022664"/>
    </source>
</evidence>
<feature type="compositionally biased region" description="Polar residues" evidence="8">
    <location>
        <begin position="1185"/>
        <end position="1202"/>
    </location>
</feature>
<keyword evidence="3" id="KW-0677">Repeat</keyword>
<dbReference type="GO" id="GO:0000243">
    <property type="term" value="C:commitment complex"/>
    <property type="evidence" value="ECO:0007669"/>
    <property type="project" value="TreeGrafter"/>
</dbReference>
<feature type="compositionally biased region" description="Polar residues" evidence="8">
    <location>
        <begin position="758"/>
        <end position="769"/>
    </location>
</feature>